<protein>
    <submittedName>
        <fullName evidence="1">Uncharacterized protein</fullName>
    </submittedName>
</protein>
<sequence length="287" mass="33091">MVSKISVTEVFTNVEPFRSSILRMLLPSEISNLLAALACTVSPWERSTHMDIMHEIFQEFQDLVSMQNLGLTVRVLGSDLDLLNKKIQDPWAFRNAEDTRRYYIFIIISDELDGASRLHKDFRSNLRGNSTAEDMDVNELSERFPEDVAQNVAMLSKWMLCTPHLTGSLPGKIPGWIPVFKTHKDIVLRTYMSSYNEYKTRILYMERTLIQRVFGHHDKDLLAHVCKLPTICYLLQNNTREKKELNGRLTMNTIRDVYMPLKEPLQKGYVIVNAIPPLDAAVILHLP</sequence>
<accession>A0A9P6KP73</accession>
<organism evidence="1 2">
    <name type="scientific">Paraphaeosphaeria minitans</name>
    <dbReference type="NCBI Taxonomy" id="565426"/>
    <lineage>
        <taxon>Eukaryota</taxon>
        <taxon>Fungi</taxon>
        <taxon>Dikarya</taxon>
        <taxon>Ascomycota</taxon>
        <taxon>Pezizomycotina</taxon>
        <taxon>Dothideomycetes</taxon>
        <taxon>Pleosporomycetidae</taxon>
        <taxon>Pleosporales</taxon>
        <taxon>Massarineae</taxon>
        <taxon>Didymosphaeriaceae</taxon>
        <taxon>Paraphaeosphaeria</taxon>
    </lineage>
</organism>
<gene>
    <name evidence="1" type="ORF">PMIN01_08063</name>
</gene>
<proteinExistence type="predicted"/>
<name>A0A9P6KP73_9PLEO</name>
<dbReference type="AlphaFoldDB" id="A0A9P6KP73"/>
<evidence type="ECO:0000313" key="2">
    <source>
        <dbReference type="Proteomes" id="UP000756921"/>
    </source>
</evidence>
<dbReference type="Proteomes" id="UP000756921">
    <property type="component" value="Unassembled WGS sequence"/>
</dbReference>
<keyword evidence="2" id="KW-1185">Reference proteome</keyword>
<reference evidence="1" key="1">
    <citation type="journal article" date="2020" name="Mol. Plant Microbe Interact.">
        <title>Genome Sequence of the Biocontrol Agent Coniothyrium minitans strain Conio (IMI 134523).</title>
        <authorList>
            <person name="Patel D."/>
            <person name="Shittu T.A."/>
            <person name="Baroncelli R."/>
            <person name="Muthumeenakshi S."/>
            <person name="Osborne T.H."/>
            <person name="Janganan T.K."/>
            <person name="Sreenivasaprasad S."/>
        </authorList>
    </citation>
    <scope>NUCLEOTIDE SEQUENCE</scope>
    <source>
        <strain evidence="1">Conio</strain>
    </source>
</reference>
<dbReference type="EMBL" id="WJXW01000008">
    <property type="protein sequence ID" value="KAF9733720.1"/>
    <property type="molecule type" value="Genomic_DNA"/>
</dbReference>
<evidence type="ECO:0000313" key="1">
    <source>
        <dbReference type="EMBL" id="KAF9733720.1"/>
    </source>
</evidence>
<dbReference type="OrthoDB" id="3799380at2759"/>
<comment type="caution">
    <text evidence="1">The sequence shown here is derived from an EMBL/GenBank/DDBJ whole genome shotgun (WGS) entry which is preliminary data.</text>
</comment>